<evidence type="ECO:0000313" key="7">
    <source>
        <dbReference type="EMBL" id="CRY63568.1"/>
    </source>
</evidence>
<dbReference type="AlphaFoldDB" id="A0A0T9Q8Y2"/>
<accession>A0A0T9Q8Y2</accession>
<keyword evidence="2" id="KW-0805">Transcription regulation</keyword>
<organism evidence="6 9">
    <name type="scientific">Yersinia pekkanenii</name>
    <dbReference type="NCBI Taxonomy" id="1288385"/>
    <lineage>
        <taxon>Bacteria</taxon>
        <taxon>Pseudomonadati</taxon>
        <taxon>Pseudomonadota</taxon>
        <taxon>Gammaproteobacteria</taxon>
        <taxon>Enterobacterales</taxon>
        <taxon>Yersiniaceae</taxon>
        <taxon>Yersinia</taxon>
    </lineage>
</organism>
<dbReference type="InterPro" id="IPR058163">
    <property type="entry name" value="LysR-type_TF_proteobact-type"/>
</dbReference>
<feature type="domain" description="HTH lysR-type" evidence="5">
    <location>
        <begin position="1"/>
        <end position="64"/>
    </location>
</feature>
<proteinExistence type="inferred from homology"/>
<evidence type="ECO:0000313" key="6">
    <source>
        <dbReference type="EMBL" id="CNI00784.1"/>
    </source>
</evidence>
<name>A0A0T9Q8Y2_9GAMM</name>
<dbReference type="GO" id="GO:0043565">
    <property type="term" value="F:sequence-specific DNA binding"/>
    <property type="evidence" value="ECO:0007669"/>
    <property type="project" value="TreeGrafter"/>
</dbReference>
<dbReference type="Pfam" id="PF00126">
    <property type="entry name" value="HTH_1"/>
    <property type="match status" value="1"/>
</dbReference>
<reference evidence="7 8" key="1">
    <citation type="submission" date="2015-03" db="EMBL/GenBank/DDBJ databases">
        <authorList>
            <consortium name="Pathogen Informatics"/>
            <person name="Murphy D."/>
        </authorList>
    </citation>
    <scope>NUCLEOTIDE SEQUENCE [LARGE SCALE GENOMIC DNA]</scope>
    <source>
        <strain evidence="8">type strain: CIP110230</strain>
        <strain evidence="7">Type strain: CIP110230</strain>
    </source>
</reference>
<protein>
    <submittedName>
        <fullName evidence="6">LysR family transcriptional regulator</fullName>
    </submittedName>
</protein>
<dbReference type="GO" id="GO:0003700">
    <property type="term" value="F:DNA-binding transcription factor activity"/>
    <property type="evidence" value="ECO:0007669"/>
    <property type="project" value="InterPro"/>
</dbReference>
<sequence length="307" mass="36225">MNINANRRMKEWRVFTKIVETQSITLAAAAMYIEPSTVSKSLSLLESELGIILIERSTRNIKVTQTGMEIYERVKVIIHDMDFFTNEILEKKNNIEGVLRIAAPTIICEFLLPEWILEFQHIHKHVYFYIRAFDKYTELSPHDYDIIIRTVFFTRKSMVCHKMDNLNLIMCASQSYIERNPTINHPKDLLNNLTLNLSHQSLSYPIILKKQHEVYHLHKSDSKINTDNILSQFNLMLKGKVIAVATPSWLAYDYLHNEKIERLLPDWQIAELPIFILWRPRKIYSKLFLEFVDFLADAWGKRNKIEN</sequence>
<dbReference type="Gene3D" id="1.10.10.10">
    <property type="entry name" value="Winged helix-like DNA-binding domain superfamily/Winged helix DNA-binding domain"/>
    <property type="match status" value="1"/>
</dbReference>
<dbReference type="EMBL" id="CQAZ01000024">
    <property type="protein sequence ID" value="CNI00784.1"/>
    <property type="molecule type" value="Genomic_DNA"/>
</dbReference>
<evidence type="ECO:0000313" key="8">
    <source>
        <dbReference type="Proteomes" id="UP000044625"/>
    </source>
</evidence>
<dbReference type="SUPFAM" id="SSF46785">
    <property type="entry name" value="Winged helix' DNA-binding domain"/>
    <property type="match status" value="1"/>
</dbReference>
<dbReference type="STRING" id="1288385.ERS137968_00297"/>
<evidence type="ECO:0000256" key="2">
    <source>
        <dbReference type="ARBA" id="ARBA00023015"/>
    </source>
</evidence>
<keyword evidence="3" id="KW-0238">DNA-binding</keyword>
<dbReference type="InterPro" id="IPR000847">
    <property type="entry name" value="LysR_HTH_N"/>
</dbReference>
<evidence type="ECO:0000313" key="9">
    <source>
        <dbReference type="Proteomes" id="UP000045840"/>
    </source>
</evidence>
<dbReference type="GO" id="GO:0006351">
    <property type="term" value="P:DNA-templated transcription"/>
    <property type="evidence" value="ECO:0007669"/>
    <property type="project" value="TreeGrafter"/>
</dbReference>
<dbReference type="PANTHER" id="PTHR30537:SF21">
    <property type="entry name" value="HTH-TYPE TRANSCRIPTIONAL REGULATOR SINR-RELATED"/>
    <property type="match status" value="1"/>
</dbReference>
<dbReference type="InterPro" id="IPR036388">
    <property type="entry name" value="WH-like_DNA-bd_sf"/>
</dbReference>
<dbReference type="RefSeq" id="WP_049613756.1">
    <property type="nucleotide sequence ID" value="NZ_CAWMMU010000001.1"/>
</dbReference>
<keyword evidence="8" id="KW-1185">Reference proteome</keyword>
<evidence type="ECO:0000256" key="4">
    <source>
        <dbReference type="ARBA" id="ARBA00023163"/>
    </source>
</evidence>
<dbReference type="Gene3D" id="3.40.190.290">
    <property type="match status" value="1"/>
</dbReference>
<evidence type="ECO:0000259" key="5">
    <source>
        <dbReference type="PROSITE" id="PS50931"/>
    </source>
</evidence>
<dbReference type="Proteomes" id="UP000045840">
    <property type="component" value="Unassembled WGS sequence"/>
</dbReference>
<dbReference type="EMBL" id="CWJL01000001">
    <property type="protein sequence ID" value="CRY63568.1"/>
    <property type="molecule type" value="Genomic_DNA"/>
</dbReference>
<reference evidence="6" key="3">
    <citation type="submission" date="2015-03" db="EMBL/GenBank/DDBJ databases">
        <authorList>
            <person name="Murphy D."/>
        </authorList>
    </citation>
    <scope>NUCLEOTIDE SEQUENCE [LARGE SCALE GENOMIC DNA]</scope>
    <source>
        <strain evidence="6">A125KOH2</strain>
    </source>
</reference>
<dbReference type="OrthoDB" id="9110639at2"/>
<evidence type="ECO:0000256" key="1">
    <source>
        <dbReference type="ARBA" id="ARBA00009437"/>
    </source>
</evidence>
<dbReference type="Proteomes" id="UP000044625">
    <property type="component" value="Unassembled WGS sequence"/>
</dbReference>
<gene>
    <name evidence="6" type="primary">gltC_1</name>
    <name evidence="6" type="ORF">ERS008529_02782</name>
    <name evidence="7" type="ORF">ERS137968_00297</name>
</gene>
<dbReference type="InterPro" id="IPR005119">
    <property type="entry name" value="LysR_subst-bd"/>
</dbReference>
<dbReference type="SUPFAM" id="SSF53850">
    <property type="entry name" value="Periplasmic binding protein-like II"/>
    <property type="match status" value="1"/>
</dbReference>
<comment type="similarity">
    <text evidence="1">Belongs to the LysR transcriptional regulatory family.</text>
</comment>
<dbReference type="Pfam" id="PF03466">
    <property type="entry name" value="LysR_substrate"/>
    <property type="match status" value="1"/>
</dbReference>
<reference evidence="9" key="2">
    <citation type="submission" date="2015-03" db="EMBL/GenBank/DDBJ databases">
        <authorList>
            <consortium name="Pathogen Informatics"/>
        </authorList>
    </citation>
    <scope>NUCLEOTIDE SEQUENCE [LARGE SCALE GENOMIC DNA]</scope>
    <source>
        <strain evidence="9">A125KOH2</strain>
    </source>
</reference>
<dbReference type="InterPro" id="IPR036390">
    <property type="entry name" value="WH_DNA-bd_sf"/>
</dbReference>
<keyword evidence="4" id="KW-0804">Transcription</keyword>
<dbReference type="PROSITE" id="PS50931">
    <property type="entry name" value="HTH_LYSR"/>
    <property type="match status" value="1"/>
</dbReference>
<dbReference type="PANTHER" id="PTHR30537">
    <property type="entry name" value="HTH-TYPE TRANSCRIPTIONAL REGULATOR"/>
    <property type="match status" value="1"/>
</dbReference>
<evidence type="ECO:0000256" key="3">
    <source>
        <dbReference type="ARBA" id="ARBA00023125"/>
    </source>
</evidence>